<evidence type="ECO:0000256" key="1">
    <source>
        <dbReference type="ARBA" id="ARBA00004651"/>
    </source>
</evidence>
<dbReference type="InterPro" id="IPR051539">
    <property type="entry name" value="T4SS-coupling_protein"/>
</dbReference>
<evidence type="ECO:0000256" key="4">
    <source>
        <dbReference type="ARBA" id="ARBA00022989"/>
    </source>
</evidence>
<dbReference type="Pfam" id="PF12696">
    <property type="entry name" value="TraG-D_C"/>
    <property type="match status" value="1"/>
</dbReference>
<name>A0AAU2JSB2_9ACTN</name>
<sequence length="578" mass="62364">MASSQQKKPRSDDDWTMEIACLVGAILALLCGAWLAARVGAPFAGEPEPPGNPFSFAVSLVTGDYSWPHGAANAVAAAEALLLAGAATAVYRVRQRMRNKPDVDAAAQHLAKGEELGKLTMKGAAATAERLGVQSGTPGVFIGRSLHGRQPLYGSFEDMHIDIWGPRTGKTTRRAIPAILDAPGAVLVTSNKRDIVDATRGPRQARGQAWVFDPQQVAQEPPSWWWNPLSYVTDVAKSRKLADHFASGSRDADASTDAFFDPAGQDLLANLLLAAATAKTPITQIYTWLANPKDDTPERILRSAGHIMPADSLSGVISAPDKQRSGIYGVAQQMASCLINPEVNKWVTPLSATDDRPEFDPREFVRTDSTLYSLSREGSDSAGPLVTALTVAVVEAAEEYATTQRGGRLSRPLVGVLDEAANVCRWRALPDLYSHYGSRGIILMTILQSWAQGIEVWGERGMEKLWSAANVRVYGGGVSDTRFLGDLSELAGEYELREFSTTRESESYGWSGNRSMNESVRRDRVLKVSDLGAMPPGRALVLASGTKPVLVETIPWWEGPYAGAVKESLSRHDPGARA</sequence>
<feature type="domain" description="TraD/TraG TraM recognition site" evidence="7">
    <location>
        <begin position="412"/>
        <end position="535"/>
    </location>
</feature>
<keyword evidence="3 6" id="KW-0812">Transmembrane</keyword>
<dbReference type="PANTHER" id="PTHR37937">
    <property type="entry name" value="CONJUGATIVE TRANSFER: DNA TRANSPORT"/>
    <property type="match status" value="1"/>
</dbReference>
<dbReference type="AlphaFoldDB" id="A0AAU2JSB2"/>
<keyword evidence="2" id="KW-1003">Cell membrane</keyword>
<evidence type="ECO:0000256" key="2">
    <source>
        <dbReference type="ARBA" id="ARBA00022475"/>
    </source>
</evidence>
<dbReference type="InterPro" id="IPR027417">
    <property type="entry name" value="P-loop_NTPase"/>
</dbReference>
<protein>
    <submittedName>
        <fullName evidence="8">TraM recognition domain-containing protein</fullName>
    </submittedName>
</protein>
<feature type="transmembrane region" description="Helical" evidence="6">
    <location>
        <begin position="15"/>
        <end position="37"/>
    </location>
</feature>
<dbReference type="GO" id="GO:0005886">
    <property type="term" value="C:plasma membrane"/>
    <property type="evidence" value="ECO:0007669"/>
    <property type="project" value="UniProtKB-SubCell"/>
</dbReference>
<evidence type="ECO:0000313" key="8">
    <source>
        <dbReference type="EMBL" id="WTU75168.1"/>
    </source>
</evidence>
<gene>
    <name evidence="8" type="ORF">OG327_18625</name>
</gene>
<dbReference type="PANTHER" id="PTHR37937:SF1">
    <property type="entry name" value="CONJUGATIVE TRANSFER: DNA TRANSPORT"/>
    <property type="match status" value="1"/>
</dbReference>
<dbReference type="Gene3D" id="3.40.50.300">
    <property type="entry name" value="P-loop containing nucleotide triphosphate hydrolases"/>
    <property type="match status" value="1"/>
</dbReference>
<evidence type="ECO:0000256" key="5">
    <source>
        <dbReference type="ARBA" id="ARBA00023136"/>
    </source>
</evidence>
<evidence type="ECO:0000256" key="6">
    <source>
        <dbReference type="SAM" id="Phobius"/>
    </source>
</evidence>
<proteinExistence type="predicted"/>
<evidence type="ECO:0000256" key="3">
    <source>
        <dbReference type="ARBA" id="ARBA00022692"/>
    </source>
</evidence>
<reference evidence="8" key="1">
    <citation type="submission" date="2022-10" db="EMBL/GenBank/DDBJ databases">
        <title>The complete genomes of actinobacterial strains from the NBC collection.</title>
        <authorList>
            <person name="Joergensen T.S."/>
            <person name="Alvarez Arevalo M."/>
            <person name="Sterndorff E.B."/>
            <person name="Faurdal D."/>
            <person name="Vuksanovic O."/>
            <person name="Mourched A.-S."/>
            <person name="Charusanti P."/>
            <person name="Shaw S."/>
            <person name="Blin K."/>
            <person name="Weber T."/>
        </authorList>
    </citation>
    <scope>NUCLEOTIDE SEQUENCE</scope>
    <source>
        <strain evidence="8">NBC_00049</strain>
    </source>
</reference>
<dbReference type="CDD" id="cd01127">
    <property type="entry name" value="TrwB_TraG_TraD_VirD4"/>
    <property type="match status" value="1"/>
</dbReference>
<dbReference type="EMBL" id="CP108264">
    <property type="protein sequence ID" value="WTU75168.1"/>
    <property type="molecule type" value="Genomic_DNA"/>
</dbReference>
<dbReference type="SUPFAM" id="SSF52540">
    <property type="entry name" value="P-loop containing nucleoside triphosphate hydrolases"/>
    <property type="match status" value="1"/>
</dbReference>
<dbReference type="InterPro" id="IPR032689">
    <property type="entry name" value="TraG-D_C"/>
</dbReference>
<keyword evidence="5 6" id="KW-0472">Membrane</keyword>
<accession>A0AAU2JSB2</accession>
<evidence type="ECO:0000259" key="7">
    <source>
        <dbReference type="Pfam" id="PF12696"/>
    </source>
</evidence>
<keyword evidence="4 6" id="KW-1133">Transmembrane helix</keyword>
<comment type="subcellular location">
    <subcellularLocation>
        <location evidence="1">Cell membrane</location>
        <topology evidence="1">Multi-pass membrane protein</topology>
    </subcellularLocation>
</comment>
<organism evidence="8">
    <name type="scientific">Streptomyces sp. NBC_00049</name>
    <dbReference type="NCBI Taxonomy" id="2903617"/>
    <lineage>
        <taxon>Bacteria</taxon>
        <taxon>Bacillati</taxon>
        <taxon>Actinomycetota</taxon>
        <taxon>Actinomycetes</taxon>
        <taxon>Kitasatosporales</taxon>
        <taxon>Streptomycetaceae</taxon>
        <taxon>Streptomyces</taxon>
    </lineage>
</organism>